<evidence type="ECO:0000256" key="1">
    <source>
        <dbReference type="SAM" id="MobiDB-lite"/>
    </source>
</evidence>
<feature type="region of interest" description="Disordered" evidence="1">
    <location>
        <begin position="52"/>
        <end position="84"/>
    </location>
</feature>
<keyword evidence="2" id="KW-0732">Signal</keyword>
<proteinExistence type="predicted"/>
<feature type="signal peptide" evidence="2">
    <location>
        <begin position="1"/>
        <end position="37"/>
    </location>
</feature>
<dbReference type="EMBL" id="SMFZ01000001">
    <property type="protein sequence ID" value="TCK25563.1"/>
    <property type="molecule type" value="Genomic_DNA"/>
</dbReference>
<keyword evidence="4" id="KW-1185">Reference proteome</keyword>
<feature type="chain" id="PRO_5020931633" evidence="2">
    <location>
        <begin position="38"/>
        <end position="119"/>
    </location>
</feature>
<name>A0A4R1HVV4_PSEEN</name>
<evidence type="ECO:0000313" key="3">
    <source>
        <dbReference type="EMBL" id="TCK25563.1"/>
    </source>
</evidence>
<evidence type="ECO:0000256" key="2">
    <source>
        <dbReference type="SAM" id="SignalP"/>
    </source>
</evidence>
<comment type="caution">
    <text evidence="3">The sequence shown here is derived from an EMBL/GenBank/DDBJ whole genome shotgun (WGS) entry which is preliminary data.</text>
</comment>
<reference evidence="3 4" key="1">
    <citation type="submission" date="2019-03" db="EMBL/GenBank/DDBJ databases">
        <title>Sequencing the genomes of 1000 actinobacteria strains.</title>
        <authorList>
            <person name="Klenk H.-P."/>
        </authorList>
    </citation>
    <scope>NUCLEOTIDE SEQUENCE [LARGE SCALE GENOMIC DNA]</scope>
    <source>
        <strain evidence="3 4">DSM 44969</strain>
    </source>
</reference>
<accession>A0A4R1HVV4</accession>
<protein>
    <submittedName>
        <fullName evidence="3">Uncharacterized protein</fullName>
    </submittedName>
</protein>
<dbReference type="AlphaFoldDB" id="A0A4R1HVV4"/>
<sequence length="119" mass="11669">MAPNRARPTPRARLVAGGLLLAGTAAASAGVAGTAQAAEPALVPDLAPLLTTHNDVQPAPAPEAPPVESSFTAFGPDEPLKQLRDFTPAGVPASGLVEAVVEAPKKITPSGGGGGYGGE</sequence>
<dbReference type="Proteomes" id="UP000295560">
    <property type="component" value="Unassembled WGS sequence"/>
</dbReference>
<evidence type="ECO:0000313" key="4">
    <source>
        <dbReference type="Proteomes" id="UP000295560"/>
    </source>
</evidence>
<gene>
    <name evidence="3" type="ORF">EV378_1376</name>
</gene>
<dbReference type="RefSeq" id="WP_132421891.1">
    <property type="nucleotide sequence ID" value="NZ_SMFZ01000001.1"/>
</dbReference>
<dbReference type="OrthoDB" id="3579197at2"/>
<organism evidence="3 4">
    <name type="scientific">Pseudonocardia endophytica</name>
    <dbReference type="NCBI Taxonomy" id="401976"/>
    <lineage>
        <taxon>Bacteria</taxon>
        <taxon>Bacillati</taxon>
        <taxon>Actinomycetota</taxon>
        <taxon>Actinomycetes</taxon>
        <taxon>Pseudonocardiales</taxon>
        <taxon>Pseudonocardiaceae</taxon>
        <taxon>Pseudonocardia</taxon>
    </lineage>
</organism>